<feature type="binding site" evidence="9">
    <location>
        <position position="195"/>
    </location>
    <ligand>
        <name>Ca(2+)</name>
        <dbReference type="ChEBI" id="CHEBI:29108"/>
        <label>2</label>
    </ligand>
</feature>
<evidence type="ECO:0000313" key="14">
    <source>
        <dbReference type="EMBL" id="QDS74803.1"/>
    </source>
</evidence>
<proteinExistence type="inferred from homology"/>
<dbReference type="Proteomes" id="UP000316270">
    <property type="component" value="Chromosome 12"/>
</dbReference>
<dbReference type="GO" id="GO:0000302">
    <property type="term" value="P:response to reactive oxygen species"/>
    <property type="evidence" value="ECO:0007669"/>
    <property type="project" value="TreeGrafter"/>
</dbReference>
<protein>
    <recommendedName>
        <fullName evidence="12">Peroxidase</fullName>
        <ecNumber evidence="12">1.11.1.-</ecNumber>
    </recommendedName>
</protein>
<gene>
    <name evidence="14" type="ORF">FKW77_002224</name>
</gene>
<dbReference type="InterPro" id="IPR044831">
    <property type="entry name" value="Ccp1-like"/>
</dbReference>
<evidence type="ECO:0000256" key="10">
    <source>
        <dbReference type="PIRSR" id="PIRSR601621-3"/>
    </source>
</evidence>
<dbReference type="GO" id="GO:0046872">
    <property type="term" value="F:metal ion binding"/>
    <property type="evidence" value="ECO:0007669"/>
    <property type="project" value="UniProtKB-UniRule"/>
</dbReference>
<feature type="binding site" evidence="9">
    <location>
        <position position="93"/>
    </location>
    <ligand>
        <name>Ca(2+)</name>
        <dbReference type="ChEBI" id="CHEBI:29108"/>
        <label>1</label>
    </ligand>
</feature>
<dbReference type="InterPro" id="IPR001621">
    <property type="entry name" value="Ligninase"/>
</dbReference>
<dbReference type="GO" id="GO:0042744">
    <property type="term" value="P:hydrogen peroxide catabolic process"/>
    <property type="evidence" value="ECO:0007669"/>
    <property type="project" value="TreeGrafter"/>
</dbReference>
<keyword evidence="3 9" id="KW-0349">Heme</keyword>
<dbReference type="GO" id="GO:0034599">
    <property type="term" value="P:cellular response to oxidative stress"/>
    <property type="evidence" value="ECO:0007669"/>
    <property type="project" value="InterPro"/>
</dbReference>
<comment type="cofactor">
    <cofactor evidence="9 12">
        <name>Ca(2+)</name>
        <dbReference type="ChEBI" id="CHEBI:29108"/>
    </cofactor>
    <text evidence="9 12">Binds 2 calcium ions per subunit.</text>
</comment>
<dbReference type="FunFam" id="1.10.520.10:FF:000021">
    <property type="entry name" value="Peroxidase"/>
    <property type="match status" value="1"/>
</dbReference>
<evidence type="ECO:0000313" key="15">
    <source>
        <dbReference type="Proteomes" id="UP000316270"/>
    </source>
</evidence>
<evidence type="ECO:0000256" key="7">
    <source>
        <dbReference type="ARBA" id="ARBA00023180"/>
    </source>
</evidence>
<dbReference type="PROSITE" id="PS50873">
    <property type="entry name" value="PEROXIDASE_4"/>
    <property type="match status" value="1"/>
</dbReference>
<evidence type="ECO:0000256" key="12">
    <source>
        <dbReference type="RuleBase" id="RU363051"/>
    </source>
</evidence>
<dbReference type="Gene3D" id="1.10.520.10">
    <property type="match status" value="1"/>
</dbReference>
<dbReference type="Gene3D" id="1.10.420.10">
    <property type="entry name" value="Peroxidase, domain 2"/>
    <property type="match status" value="1"/>
</dbReference>
<feature type="domain" description="Plant heme peroxidase family profile" evidence="13">
    <location>
        <begin position="66"/>
        <end position="304"/>
    </location>
</feature>
<evidence type="ECO:0000256" key="5">
    <source>
        <dbReference type="ARBA" id="ARBA00023002"/>
    </source>
</evidence>
<evidence type="ECO:0000256" key="6">
    <source>
        <dbReference type="ARBA" id="ARBA00023004"/>
    </source>
</evidence>
<dbReference type="PRINTS" id="PR00458">
    <property type="entry name" value="PEROXIDASE"/>
</dbReference>
<keyword evidence="6 9" id="KW-0408">Iron</keyword>
<comment type="similarity">
    <text evidence="1 12">Belongs to the peroxidase family. Ligninase subfamily.</text>
</comment>
<feature type="binding site" description="axial binding residue" evidence="9">
    <location>
        <position position="194"/>
    </location>
    <ligand>
        <name>heme b</name>
        <dbReference type="ChEBI" id="CHEBI:60344"/>
    </ligand>
    <ligandPart>
        <name>Fe</name>
        <dbReference type="ChEBI" id="CHEBI:18248"/>
    </ligandPart>
</feature>
<dbReference type="InterPro" id="IPR019794">
    <property type="entry name" value="Peroxidases_AS"/>
</dbReference>
<accession>A0A517LGP1</accession>
<dbReference type="SUPFAM" id="SSF48113">
    <property type="entry name" value="Heme-dependent peroxidases"/>
    <property type="match status" value="1"/>
</dbReference>
<dbReference type="PRINTS" id="PR00462">
    <property type="entry name" value="LIGNINASE"/>
</dbReference>
<evidence type="ECO:0000256" key="3">
    <source>
        <dbReference type="ARBA" id="ARBA00022617"/>
    </source>
</evidence>
<evidence type="ECO:0000256" key="1">
    <source>
        <dbReference type="ARBA" id="ARBA00006089"/>
    </source>
</evidence>
<feature type="binding site" evidence="9">
    <location>
        <position position="91"/>
    </location>
    <ligand>
        <name>Ca(2+)</name>
        <dbReference type="ChEBI" id="CHEBI:29108"/>
        <label>1</label>
    </ligand>
</feature>
<feature type="binding site" evidence="9">
    <location>
        <position position="214"/>
    </location>
    <ligand>
        <name>Ca(2+)</name>
        <dbReference type="ChEBI" id="CHEBI:29108"/>
        <label>2</label>
    </ligand>
</feature>
<feature type="site" description="Transition state stabilizer" evidence="10">
    <location>
        <position position="71"/>
    </location>
</feature>
<feature type="binding site" evidence="9">
    <location>
        <position position="89"/>
    </location>
    <ligand>
        <name>Ca(2+)</name>
        <dbReference type="ChEBI" id="CHEBI:29108"/>
        <label>1</label>
    </ligand>
</feature>
<evidence type="ECO:0000256" key="4">
    <source>
        <dbReference type="ARBA" id="ARBA00022723"/>
    </source>
</evidence>
<feature type="active site" description="Proton acceptor" evidence="8">
    <location>
        <position position="75"/>
    </location>
</feature>
<keyword evidence="7" id="KW-0325">Glycoprotein</keyword>
<feature type="disulfide bond" evidence="11">
    <location>
        <begin position="62"/>
        <end position="139"/>
    </location>
</feature>
<evidence type="ECO:0000259" key="13">
    <source>
        <dbReference type="PROSITE" id="PS50873"/>
    </source>
</evidence>
<evidence type="ECO:0000256" key="9">
    <source>
        <dbReference type="PIRSR" id="PIRSR601621-2"/>
    </source>
</evidence>
<keyword evidence="9 12" id="KW-0106">Calcium</keyword>
<dbReference type="EC" id="1.11.1.-" evidence="12"/>
<dbReference type="PANTHER" id="PTHR31356:SF66">
    <property type="entry name" value="CATALASE-PEROXIDASE"/>
    <property type="match status" value="1"/>
</dbReference>
<name>A0A517LGP1_9PEZI</name>
<dbReference type="EMBL" id="CP042196">
    <property type="protein sequence ID" value="QDS74803.1"/>
    <property type="molecule type" value="Genomic_DNA"/>
</dbReference>
<dbReference type="OrthoDB" id="2113341at2759"/>
<dbReference type="GO" id="GO:0020037">
    <property type="term" value="F:heme binding"/>
    <property type="evidence" value="ECO:0007669"/>
    <property type="project" value="UniProtKB-UniRule"/>
</dbReference>
<feature type="binding site" evidence="9">
    <location>
        <position position="212"/>
    </location>
    <ligand>
        <name>Ca(2+)</name>
        <dbReference type="ChEBI" id="CHEBI:29108"/>
        <label>2</label>
    </ligand>
</feature>
<dbReference type="Pfam" id="PF00141">
    <property type="entry name" value="peroxidase"/>
    <property type="match status" value="1"/>
</dbReference>
<dbReference type="STRING" id="50376.A0A517LGP1"/>
<keyword evidence="15" id="KW-1185">Reference proteome</keyword>
<reference evidence="14 15" key="1">
    <citation type="submission" date="2019-07" db="EMBL/GenBank/DDBJ databases">
        <title>Finished genome of Venturia effusa.</title>
        <authorList>
            <person name="Young C.A."/>
            <person name="Cox M.P."/>
            <person name="Ganley A.R.D."/>
            <person name="David W.J."/>
        </authorList>
    </citation>
    <scope>NUCLEOTIDE SEQUENCE [LARGE SCALE GENOMIC DNA]</scope>
    <source>
        <strain evidence="15">albino</strain>
    </source>
</reference>
<keyword evidence="2 12" id="KW-0575">Peroxidase</keyword>
<dbReference type="GO" id="GO:0004601">
    <property type="term" value="F:peroxidase activity"/>
    <property type="evidence" value="ECO:0007669"/>
    <property type="project" value="UniProtKB-KW"/>
</dbReference>
<organism evidence="14 15">
    <name type="scientific">Venturia effusa</name>
    <dbReference type="NCBI Taxonomy" id="50376"/>
    <lineage>
        <taxon>Eukaryota</taxon>
        <taxon>Fungi</taxon>
        <taxon>Dikarya</taxon>
        <taxon>Ascomycota</taxon>
        <taxon>Pezizomycotina</taxon>
        <taxon>Dothideomycetes</taxon>
        <taxon>Pleosporomycetidae</taxon>
        <taxon>Venturiales</taxon>
        <taxon>Venturiaceae</taxon>
        <taxon>Venturia</taxon>
    </lineage>
</organism>
<evidence type="ECO:0000256" key="8">
    <source>
        <dbReference type="PIRSR" id="PIRSR601621-1"/>
    </source>
</evidence>
<dbReference type="InterPro" id="IPR002016">
    <property type="entry name" value="Haem_peroxidase"/>
</dbReference>
<dbReference type="PROSITE" id="PS00436">
    <property type="entry name" value="PEROXIDASE_2"/>
    <property type="match status" value="1"/>
</dbReference>
<dbReference type="PANTHER" id="PTHR31356">
    <property type="entry name" value="THYLAKOID LUMENAL 29 KDA PROTEIN, CHLOROPLASTIC-RELATED"/>
    <property type="match status" value="1"/>
</dbReference>
<keyword evidence="4 9" id="KW-0479">Metal-binding</keyword>
<sequence>MRVSYLIVSSAAVVSAFDFQSVKRSIGDLIARKDGGSGSCPAVWTKVSSELTTKFLEKDGTCNDAARAAIRAIFHDCGAWSTELGLTNGCDGSLQFELSRAENGGLTPITNDLVALAAKYTVSVADMINFAGNHAIVTCPGGPVVPTLIGRKDATKAGVEGRLPDVNAPAADLFKLFQNKGYDAVDLAAILGAHSTSKQFGVDPSKAGQAQDSTPGIWDVKYYEQTTSAPKDVFVFPSDAKLAVHPTVGKEFKGFVGNQGKWTGKFADAMGRMATFGNDKSKLVDCTGALPKAVQVRRNLREAPQ</sequence>
<feature type="binding site" evidence="9">
    <location>
        <position position="76"/>
    </location>
    <ligand>
        <name>Ca(2+)</name>
        <dbReference type="ChEBI" id="CHEBI:29108"/>
        <label>1</label>
    </ligand>
</feature>
<evidence type="ECO:0000256" key="2">
    <source>
        <dbReference type="ARBA" id="ARBA00022559"/>
    </source>
</evidence>
<evidence type="ECO:0000256" key="11">
    <source>
        <dbReference type="PIRSR" id="PIRSR601621-4"/>
    </source>
</evidence>
<comment type="cofactor">
    <cofactor evidence="9">
        <name>heme b</name>
        <dbReference type="ChEBI" id="CHEBI:60344"/>
    </cofactor>
    <text evidence="9">Binds 1 heme b (iron(II)-protoporphyrin IX) group per subunit.</text>
</comment>
<dbReference type="AlphaFoldDB" id="A0A517LGP1"/>
<keyword evidence="11" id="KW-1015">Disulfide bond</keyword>
<dbReference type="InterPro" id="IPR010255">
    <property type="entry name" value="Haem_peroxidase_sf"/>
</dbReference>
<feature type="binding site" evidence="9">
    <location>
        <position position="219"/>
    </location>
    <ligand>
        <name>Ca(2+)</name>
        <dbReference type="ChEBI" id="CHEBI:29108"/>
        <label>2</label>
    </ligand>
</feature>
<keyword evidence="5 12" id="KW-0560">Oxidoreductase</keyword>